<sequence length="205" mass="22679">MSAAARGNEDPSAILWPPPPPHYKLFQAGKEGEEDWPQPPSPKVIDKITNDKGMYMMLGSVRAVADVWYNPKSSSLKREMGKLVEELPQAVEGIVDSMAKNPATARDGLRQYETLVKSIFHGLEVLREHEAKRLALQLAHDQVEDLRSTLTDLRAATSKAKEALGRPSAVGDSDQQLAIGEVMSIKTEGLSISREDPSPKRRKRK</sequence>
<dbReference type="Proteomes" id="UP000591131">
    <property type="component" value="Unassembled WGS sequence"/>
</dbReference>
<keyword evidence="7" id="KW-1185">Reference proteome</keyword>
<evidence type="ECO:0000256" key="5">
    <source>
        <dbReference type="SAM" id="MobiDB-lite"/>
    </source>
</evidence>
<evidence type="ECO:0000256" key="4">
    <source>
        <dbReference type="ARBA" id="ARBA00023242"/>
    </source>
</evidence>
<dbReference type="EMBL" id="JAAPAO010000759">
    <property type="protein sequence ID" value="KAF4654124.1"/>
    <property type="molecule type" value="Genomic_DNA"/>
</dbReference>
<evidence type="ECO:0000256" key="3">
    <source>
        <dbReference type="ARBA" id="ARBA00023163"/>
    </source>
</evidence>
<dbReference type="GO" id="GO:0016592">
    <property type="term" value="C:mediator complex"/>
    <property type="evidence" value="ECO:0007669"/>
    <property type="project" value="InterPro"/>
</dbReference>
<keyword evidence="4" id="KW-0539">Nucleus</keyword>
<keyword evidence="3" id="KW-0804">Transcription</keyword>
<organism evidence="6 7">
    <name type="scientific">Perkinsus chesapeaki</name>
    <name type="common">Clam parasite</name>
    <name type="synonym">Perkinsus andrewsi</name>
    <dbReference type="NCBI Taxonomy" id="330153"/>
    <lineage>
        <taxon>Eukaryota</taxon>
        <taxon>Sar</taxon>
        <taxon>Alveolata</taxon>
        <taxon>Perkinsozoa</taxon>
        <taxon>Perkinsea</taxon>
        <taxon>Perkinsida</taxon>
        <taxon>Perkinsidae</taxon>
        <taxon>Perkinsus</taxon>
    </lineage>
</organism>
<dbReference type="AlphaFoldDB" id="A0A7J6L492"/>
<evidence type="ECO:0000256" key="1">
    <source>
        <dbReference type="ARBA" id="ARBA00004123"/>
    </source>
</evidence>
<dbReference type="Gene3D" id="6.10.140.200">
    <property type="match status" value="1"/>
</dbReference>
<evidence type="ECO:0000313" key="6">
    <source>
        <dbReference type="EMBL" id="KAF4654124.1"/>
    </source>
</evidence>
<keyword evidence="2" id="KW-0805">Transcription regulation</keyword>
<proteinExistence type="predicted"/>
<evidence type="ECO:0008006" key="8">
    <source>
        <dbReference type="Google" id="ProtNLM"/>
    </source>
</evidence>
<gene>
    <name evidence="6" type="ORF">FOL47_010122</name>
</gene>
<feature type="region of interest" description="Disordered" evidence="5">
    <location>
        <begin position="1"/>
        <end position="21"/>
    </location>
</feature>
<dbReference type="OrthoDB" id="427743at2759"/>
<name>A0A7J6L492_PERCH</name>
<comment type="caution">
    <text evidence="6">The sequence shown here is derived from an EMBL/GenBank/DDBJ whole genome shotgun (WGS) entry which is preliminary data.</text>
</comment>
<evidence type="ECO:0000313" key="7">
    <source>
        <dbReference type="Proteomes" id="UP000591131"/>
    </source>
</evidence>
<comment type="subcellular location">
    <subcellularLocation>
        <location evidence="1">Nucleus</location>
    </subcellularLocation>
</comment>
<dbReference type="InterPro" id="IPR044888">
    <property type="entry name" value="Mediatior_Med7_sf"/>
</dbReference>
<protein>
    <recommendedName>
        <fullName evidence="8">Mediator of RNA polymerase II transcription subunit 7</fullName>
    </recommendedName>
</protein>
<dbReference type="InterPro" id="IPR037212">
    <property type="entry name" value="Med7/Med21-like"/>
</dbReference>
<reference evidence="6 7" key="1">
    <citation type="submission" date="2020-04" db="EMBL/GenBank/DDBJ databases">
        <title>Perkinsus chesapeaki whole genome sequence.</title>
        <authorList>
            <person name="Bogema D.R."/>
        </authorList>
    </citation>
    <scope>NUCLEOTIDE SEQUENCE [LARGE SCALE GENOMIC DNA]</scope>
    <source>
        <strain evidence="6">ATCC PRA-425</strain>
    </source>
</reference>
<evidence type="ECO:0000256" key="2">
    <source>
        <dbReference type="ARBA" id="ARBA00023015"/>
    </source>
</evidence>
<accession>A0A7J6L492</accession>
<dbReference type="SUPFAM" id="SSF140718">
    <property type="entry name" value="Mediator hinge subcomplex-like"/>
    <property type="match status" value="1"/>
</dbReference>